<name>U7UEQ9_9FIRM</name>
<keyword evidence="1" id="KW-0812">Transmembrane</keyword>
<keyword evidence="1" id="KW-0472">Membrane</keyword>
<dbReference type="STRING" id="1111454.HMPREF1250_1196"/>
<dbReference type="Pfam" id="PF04246">
    <property type="entry name" value="RseC_MucC"/>
    <property type="match status" value="1"/>
</dbReference>
<dbReference type="Proteomes" id="UP000017090">
    <property type="component" value="Unassembled WGS sequence"/>
</dbReference>
<dbReference type="PATRIC" id="fig|1111454.3.peg.1879"/>
<protein>
    <submittedName>
        <fullName evidence="2">Positive regulator of sigma(E), RseC/MucC</fullName>
    </submittedName>
</protein>
<comment type="caution">
    <text evidence="2">The sequence shown here is derived from an EMBL/GenBank/DDBJ whole genome shotgun (WGS) entry which is preliminary data.</text>
</comment>
<reference evidence="2 3" key="1">
    <citation type="submission" date="2013-09" db="EMBL/GenBank/DDBJ databases">
        <authorList>
            <person name="Durkin A.S."/>
            <person name="Haft D.R."/>
            <person name="McCorrison J."/>
            <person name="Torralba M."/>
            <person name="Gillis M."/>
            <person name="Haft D.H."/>
            <person name="Methe B."/>
            <person name="Sutton G."/>
            <person name="Nelson K.E."/>
        </authorList>
    </citation>
    <scope>NUCLEOTIDE SEQUENCE [LARGE SCALE GENOMIC DNA]</scope>
    <source>
        <strain evidence="2 3">BV3C16-1</strain>
    </source>
</reference>
<feature type="transmembrane region" description="Helical" evidence="1">
    <location>
        <begin position="64"/>
        <end position="85"/>
    </location>
</feature>
<dbReference type="EMBL" id="AWXA01000051">
    <property type="protein sequence ID" value="ERT57786.1"/>
    <property type="molecule type" value="Genomic_DNA"/>
</dbReference>
<keyword evidence="1" id="KW-1133">Transmembrane helix</keyword>
<feature type="transmembrane region" description="Helical" evidence="1">
    <location>
        <begin position="97"/>
        <end position="117"/>
    </location>
</feature>
<evidence type="ECO:0000256" key="1">
    <source>
        <dbReference type="SAM" id="Phobius"/>
    </source>
</evidence>
<proteinExistence type="predicted"/>
<keyword evidence="3" id="KW-1185">Reference proteome</keyword>
<dbReference type="eggNOG" id="COG3086">
    <property type="taxonomic scope" value="Bacteria"/>
</dbReference>
<gene>
    <name evidence="2" type="ORF">HMPREF1250_1196</name>
</gene>
<dbReference type="RefSeq" id="WP_023054290.1">
    <property type="nucleotide sequence ID" value="NZ_AWXA01000051.1"/>
</dbReference>
<dbReference type="OrthoDB" id="307768at2"/>
<dbReference type="AlphaFoldDB" id="U7UEQ9"/>
<evidence type="ECO:0000313" key="2">
    <source>
        <dbReference type="EMBL" id="ERT57786.1"/>
    </source>
</evidence>
<sequence length="152" mass="16185">MKIEKGTIVSVLNGGLAEVKVGQHTEYSFYEGTQFAPEITIKALNPIGAAAGQHVRFLVDDRNIVMSSFICFIMPLLLAAAGAFFGDLAVGDMLALGVSRGAAVGALIGLVAGVFGIKLFERSLSGKDEYKARIVEILPEGYESPEPQRPEL</sequence>
<accession>U7UEQ9</accession>
<organism evidence="2 3">
    <name type="scientific">Megasphaera vaginalis</name>
    <name type="common">ex Srinivasan et al. 2021</name>
    <dbReference type="NCBI Taxonomy" id="1111454"/>
    <lineage>
        <taxon>Bacteria</taxon>
        <taxon>Bacillati</taxon>
        <taxon>Bacillota</taxon>
        <taxon>Negativicutes</taxon>
        <taxon>Veillonellales</taxon>
        <taxon>Veillonellaceae</taxon>
        <taxon>Megasphaera</taxon>
    </lineage>
</organism>
<evidence type="ECO:0000313" key="3">
    <source>
        <dbReference type="Proteomes" id="UP000017090"/>
    </source>
</evidence>